<proteinExistence type="predicted"/>
<dbReference type="Proteomes" id="UP000005045">
    <property type="component" value="Unassembled WGS sequence"/>
</dbReference>
<keyword evidence="2" id="KW-1185">Reference proteome</keyword>
<comment type="caution">
    <text evidence="1">The sequence shown here is derived from an EMBL/GenBank/DDBJ whole genome shotgun (WGS) entry which is preliminary data.</text>
</comment>
<organism evidence="1 2">
    <name type="scientific">Paraburkholderia graminis (strain ATCC 700544 / DSM 17151 / LMG 18924 / NCIMB 13744 / C4D1M)</name>
    <dbReference type="NCBI Taxonomy" id="396598"/>
    <lineage>
        <taxon>Bacteria</taxon>
        <taxon>Pseudomonadati</taxon>
        <taxon>Pseudomonadota</taxon>
        <taxon>Betaproteobacteria</taxon>
        <taxon>Burkholderiales</taxon>
        <taxon>Burkholderiaceae</taxon>
        <taxon>Paraburkholderia</taxon>
    </lineage>
</organism>
<evidence type="ECO:0000313" key="2">
    <source>
        <dbReference type="Proteomes" id="UP000005045"/>
    </source>
</evidence>
<sequence length="75" mass="8583">MLGGCPLASDADRIGTRGRQLASRPRYIELTYLSRIEAALDEFQRVLTQRYRLTIETKLRIEFAKLKVVLSDVSL</sequence>
<dbReference type="AlphaFoldDB" id="B1G9V5"/>
<name>B1G9V5_PARG4</name>
<dbReference type="EMBL" id="ABLD01000034">
    <property type="protein sequence ID" value="EDT07103.1"/>
    <property type="molecule type" value="Genomic_DNA"/>
</dbReference>
<reference evidence="1 2" key="1">
    <citation type="submission" date="2008-03" db="EMBL/GenBank/DDBJ databases">
        <title>Sequencing of the draft genome and assembly of Burkholderia graminis C4D1M.</title>
        <authorList>
            <consortium name="US DOE Joint Genome Institute (JGI-PGF)"/>
            <person name="Copeland A."/>
            <person name="Lucas S."/>
            <person name="Lapidus A."/>
            <person name="Glavina del Rio T."/>
            <person name="Dalin E."/>
            <person name="Tice H."/>
            <person name="Bruce D."/>
            <person name="Goodwin L."/>
            <person name="Pitluck S."/>
            <person name="Larimer F."/>
            <person name="Land M.L."/>
            <person name="Hauser L."/>
            <person name="Tiedje J."/>
            <person name="Richardson P."/>
        </authorList>
    </citation>
    <scope>NUCLEOTIDE SEQUENCE [LARGE SCALE GENOMIC DNA]</scope>
    <source>
        <strain evidence="2">ATCC 700544 / DSM 17151 / LMG 18924 / NCIMB 13744 / C4D1M</strain>
    </source>
</reference>
<gene>
    <name evidence="1" type="ORF">BgramDRAFT_6125</name>
</gene>
<accession>B1G9V5</accession>
<protein>
    <submittedName>
        <fullName evidence="1">Uncharacterized protein</fullName>
    </submittedName>
</protein>
<evidence type="ECO:0000313" key="1">
    <source>
        <dbReference type="EMBL" id="EDT07103.1"/>
    </source>
</evidence>